<evidence type="ECO:0000313" key="4">
    <source>
        <dbReference type="EMBL" id="MBY81076.1"/>
    </source>
</evidence>
<dbReference type="GO" id="GO:0008233">
    <property type="term" value="F:peptidase activity"/>
    <property type="evidence" value="ECO:0007669"/>
    <property type="project" value="UniProtKB-KW"/>
</dbReference>
<evidence type="ECO:0000256" key="2">
    <source>
        <dbReference type="ARBA" id="ARBA00022723"/>
    </source>
</evidence>
<accession>A0A2S2QTI0</accession>
<name>A0A2S2QTI0_9HEMI</name>
<keyword evidence="2" id="KW-0479">Metal-binding</keyword>
<dbReference type="PROSITE" id="PS00759">
    <property type="entry name" value="ARGE_DAPE_CPG2_2"/>
    <property type="match status" value="1"/>
</dbReference>
<dbReference type="AlphaFoldDB" id="A0A2S2QTI0"/>
<dbReference type="EMBL" id="GGMS01011873">
    <property type="protein sequence ID" value="MBY81076.1"/>
    <property type="molecule type" value="Transcribed_RNA"/>
</dbReference>
<evidence type="ECO:0000256" key="3">
    <source>
        <dbReference type="ARBA" id="ARBA00022801"/>
    </source>
</evidence>
<protein>
    <submittedName>
        <fullName evidence="4">Cytosolic non-specific dipeptidase</fullName>
    </submittedName>
</protein>
<dbReference type="Pfam" id="PF01546">
    <property type="entry name" value="Peptidase_M20"/>
    <property type="match status" value="1"/>
</dbReference>
<keyword evidence="3" id="KW-0378">Hydrolase</keyword>
<dbReference type="OrthoDB" id="7832001at2759"/>
<organism evidence="4">
    <name type="scientific">Sipha flava</name>
    <name type="common">yellow sugarcane aphid</name>
    <dbReference type="NCBI Taxonomy" id="143950"/>
    <lineage>
        <taxon>Eukaryota</taxon>
        <taxon>Metazoa</taxon>
        <taxon>Ecdysozoa</taxon>
        <taxon>Arthropoda</taxon>
        <taxon>Hexapoda</taxon>
        <taxon>Insecta</taxon>
        <taxon>Pterygota</taxon>
        <taxon>Neoptera</taxon>
        <taxon>Paraneoptera</taxon>
        <taxon>Hemiptera</taxon>
        <taxon>Sternorrhyncha</taxon>
        <taxon>Aphidomorpha</taxon>
        <taxon>Aphidoidea</taxon>
        <taxon>Aphididae</taxon>
        <taxon>Sipha</taxon>
    </lineage>
</organism>
<keyword evidence="1" id="KW-0645">Protease</keyword>
<proteinExistence type="predicted"/>
<dbReference type="InterPro" id="IPR002933">
    <property type="entry name" value="Peptidase_M20"/>
</dbReference>
<evidence type="ECO:0000256" key="1">
    <source>
        <dbReference type="ARBA" id="ARBA00022670"/>
    </source>
</evidence>
<dbReference type="GO" id="GO:0006508">
    <property type="term" value="P:proteolysis"/>
    <property type="evidence" value="ECO:0007669"/>
    <property type="project" value="UniProtKB-KW"/>
</dbReference>
<dbReference type="Gene3D" id="3.40.630.10">
    <property type="entry name" value="Zn peptidases"/>
    <property type="match status" value="1"/>
</dbReference>
<dbReference type="SUPFAM" id="SSF53187">
    <property type="entry name" value="Zn-dependent exopeptidases"/>
    <property type="match status" value="1"/>
</dbReference>
<dbReference type="PANTHER" id="PTHR43270:SF4">
    <property type="entry name" value="CARNOSINE DIPEPTIDASE 2, ISOFORM A"/>
    <property type="match status" value="1"/>
</dbReference>
<gene>
    <name evidence="4" type="primary">CNDP2_2</name>
    <name evidence="4" type="ORF">g.124311</name>
</gene>
<dbReference type="GO" id="GO:0046872">
    <property type="term" value="F:metal ion binding"/>
    <property type="evidence" value="ECO:0007669"/>
    <property type="project" value="UniProtKB-KW"/>
</dbReference>
<sequence length="238" mass="26140">MASVHPLANVFRYVDDNKNKFLETLSQAVSIKSVSADPDLRNEVVKMMHWAQVKLQALGADVELCDIGSQMLNDKIVKLPPVLVGSLGNDSSKNTICLYGHLDVQPADISDGWASEPFVLTESNDKLFGRGSSDDKGPVLGWLHAIEAYQKTGIDIPVNLKFIFEGMEESGSVGLDQLLIKKKETFFNDVDYVCISDSYWLGTKTPCLTYGLRGMCSFYVEVEGSSKDLHSGMYGGTV</sequence>
<dbReference type="InterPro" id="IPR001261">
    <property type="entry name" value="ArgE/DapE_CS"/>
</dbReference>
<reference evidence="4" key="1">
    <citation type="submission" date="2018-04" db="EMBL/GenBank/DDBJ databases">
        <title>Transcriptome assembly of Sipha flava.</title>
        <authorList>
            <person name="Scully E.D."/>
            <person name="Geib S.M."/>
            <person name="Palmer N.A."/>
            <person name="Koch K."/>
            <person name="Bradshaw J."/>
            <person name="Heng-Moss T."/>
            <person name="Sarath G."/>
        </authorList>
    </citation>
    <scope>NUCLEOTIDE SEQUENCE</scope>
</reference>
<dbReference type="PANTHER" id="PTHR43270">
    <property type="entry name" value="BETA-ALA-HIS DIPEPTIDASE"/>
    <property type="match status" value="1"/>
</dbReference>
<dbReference type="InterPro" id="IPR051458">
    <property type="entry name" value="Cyt/Met_Dipeptidase"/>
</dbReference>